<name>A0A843TY21_COLES</name>
<dbReference type="InterPro" id="IPR050466">
    <property type="entry name" value="Carboxylest/Gibb_receptor"/>
</dbReference>
<dbReference type="GO" id="GO:0016787">
    <property type="term" value="F:hydrolase activity"/>
    <property type="evidence" value="ECO:0007669"/>
    <property type="project" value="InterPro"/>
</dbReference>
<accession>A0A843TY21</accession>
<dbReference type="InterPro" id="IPR029058">
    <property type="entry name" value="AB_hydrolase_fold"/>
</dbReference>
<dbReference type="Gene3D" id="3.40.50.1820">
    <property type="entry name" value="alpha/beta hydrolase"/>
    <property type="match status" value="1"/>
</dbReference>
<dbReference type="SUPFAM" id="SSF53474">
    <property type="entry name" value="alpha/beta-Hydrolases"/>
    <property type="match status" value="1"/>
</dbReference>
<organism evidence="2 3">
    <name type="scientific">Colocasia esculenta</name>
    <name type="common">Wild taro</name>
    <name type="synonym">Arum esculentum</name>
    <dbReference type="NCBI Taxonomy" id="4460"/>
    <lineage>
        <taxon>Eukaryota</taxon>
        <taxon>Viridiplantae</taxon>
        <taxon>Streptophyta</taxon>
        <taxon>Embryophyta</taxon>
        <taxon>Tracheophyta</taxon>
        <taxon>Spermatophyta</taxon>
        <taxon>Magnoliopsida</taxon>
        <taxon>Liliopsida</taxon>
        <taxon>Araceae</taxon>
        <taxon>Aroideae</taxon>
        <taxon>Colocasieae</taxon>
        <taxon>Colocasia</taxon>
    </lineage>
</organism>
<comment type="caution">
    <text evidence="2">The sequence shown here is derived from an EMBL/GenBank/DDBJ whole genome shotgun (WGS) entry which is preliminary data.</text>
</comment>
<dbReference type="PANTHER" id="PTHR23024:SF589">
    <property type="entry name" value="CARBOXYLESTERASE 17-RELATED"/>
    <property type="match status" value="1"/>
</dbReference>
<dbReference type="Pfam" id="PF07859">
    <property type="entry name" value="Abhydrolase_3"/>
    <property type="match status" value="1"/>
</dbReference>
<evidence type="ECO:0000259" key="1">
    <source>
        <dbReference type="Pfam" id="PF07859"/>
    </source>
</evidence>
<reference evidence="2" key="1">
    <citation type="submission" date="2017-07" db="EMBL/GenBank/DDBJ databases">
        <title>Taro Niue Genome Assembly and Annotation.</title>
        <authorList>
            <person name="Atibalentja N."/>
            <person name="Keating K."/>
            <person name="Fields C.J."/>
        </authorList>
    </citation>
    <scope>NUCLEOTIDE SEQUENCE</scope>
    <source>
        <strain evidence="2">Niue_2</strain>
        <tissue evidence="2">Leaf</tissue>
    </source>
</reference>
<feature type="domain" description="Alpha/beta hydrolase fold-3" evidence="1">
    <location>
        <begin position="91"/>
        <end position="311"/>
    </location>
</feature>
<dbReference type="AlphaFoldDB" id="A0A843TY21"/>
<dbReference type="EMBL" id="NMUH01000286">
    <property type="protein sequence ID" value="MQL76221.1"/>
    <property type="molecule type" value="Genomic_DNA"/>
</dbReference>
<dbReference type="InterPro" id="IPR013094">
    <property type="entry name" value="AB_hydrolase_3"/>
</dbReference>
<dbReference type="PANTHER" id="PTHR23024">
    <property type="entry name" value="ARYLACETAMIDE DEACETYLASE"/>
    <property type="match status" value="1"/>
</dbReference>
<sequence>MGAAVTFCDPHQNLQSSTAYRSSHGHVTEEIEGLIRVHKDGRVERFPVVPEVPCTWTPEPDVVCGDAVLDRSTRVWARFHVPKRPARRPLLIYFHGGGFSVGSAAWACYHRFLARVASQAGCVVMSVSYRLAPEHRLPAAFDDGVAAVKWAKQQASSGADECSGWWRGRCDFSQVFLGGDSAGAAVAHHVAARLGGHGLRGVVLIQPFFGGEERTASERALGQQHGSVLSMAASDTYWRLALPVGAKRDHPWCNPLQAGGGVEDPRLPAALVFAAEMDILRDRNVEVCRAMRRAGRRVECVVHSGVGHAFQVLNTSPIAQEQTQDMIAHIKAFMNR</sequence>
<protein>
    <recommendedName>
        <fullName evidence="1">Alpha/beta hydrolase fold-3 domain-containing protein</fullName>
    </recommendedName>
</protein>
<dbReference type="Proteomes" id="UP000652761">
    <property type="component" value="Unassembled WGS sequence"/>
</dbReference>
<dbReference type="OrthoDB" id="408631at2759"/>
<keyword evidence="3" id="KW-1185">Reference proteome</keyword>
<evidence type="ECO:0000313" key="2">
    <source>
        <dbReference type="EMBL" id="MQL76221.1"/>
    </source>
</evidence>
<evidence type="ECO:0000313" key="3">
    <source>
        <dbReference type="Proteomes" id="UP000652761"/>
    </source>
</evidence>
<gene>
    <name evidence="2" type="ORF">Taro_008607</name>
</gene>
<proteinExistence type="predicted"/>